<gene>
    <name evidence="2" type="ORF">AVDCRST_MAG82-223</name>
</gene>
<dbReference type="Gene3D" id="3.40.50.300">
    <property type="entry name" value="P-loop containing nucleotide triphosphate hydrolases"/>
    <property type="match status" value="1"/>
</dbReference>
<evidence type="ECO:0008006" key="3">
    <source>
        <dbReference type="Google" id="ProtNLM"/>
    </source>
</evidence>
<protein>
    <recommendedName>
        <fullName evidence="3">Sulfotransferase domain-containing protein</fullName>
    </recommendedName>
</protein>
<dbReference type="SUPFAM" id="SSF52540">
    <property type="entry name" value="P-loop containing nucleoside triphosphate hydrolases"/>
    <property type="match status" value="1"/>
</dbReference>
<feature type="region of interest" description="Disordered" evidence="1">
    <location>
        <begin position="175"/>
        <end position="195"/>
    </location>
</feature>
<dbReference type="AlphaFoldDB" id="A0A6J4P114"/>
<reference evidence="2" key="1">
    <citation type="submission" date="2020-02" db="EMBL/GenBank/DDBJ databases">
        <authorList>
            <person name="Meier V. D."/>
        </authorList>
    </citation>
    <scope>NUCLEOTIDE SEQUENCE</scope>
    <source>
        <strain evidence="2">AVDCRST_MAG82</strain>
    </source>
</reference>
<organism evidence="2">
    <name type="scientific">uncultured Rubrobacteraceae bacterium</name>
    <dbReference type="NCBI Taxonomy" id="349277"/>
    <lineage>
        <taxon>Bacteria</taxon>
        <taxon>Bacillati</taxon>
        <taxon>Actinomycetota</taxon>
        <taxon>Rubrobacteria</taxon>
        <taxon>Rubrobacterales</taxon>
        <taxon>Rubrobacteraceae</taxon>
        <taxon>environmental samples</taxon>
    </lineage>
</organism>
<feature type="compositionally biased region" description="Polar residues" evidence="1">
    <location>
        <begin position="186"/>
        <end position="195"/>
    </location>
</feature>
<proteinExistence type="predicted"/>
<evidence type="ECO:0000313" key="2">
    <source>
        <dbReference type="EMBL" id="CAA9401303.1"/>
    </source>
</evidence>
<name>A0A6J4P114_9ACTN</name>
<sequence>MRSPLERPWSAMDMRSRVRGESIEEIADRKFYRRFDARGSRLRTVYSRTLENWGASYPAEQIFVGFIEDIHFNPEELLRSVYGFLGVDAAFQPPTPDKKVHSRSADTMPTRLAAHLARTYQDELARLEEVFGGYTSFWRYCGTRLSEGAFDDERIAYPLWDSSLWEEWRASEQGPAGTREVGLQSGPLSSLQAVR</sequence>
<accession>A0A6J4P114</accession>
<evidence type="ECO:0000256" key="1">
    <source>
        <dbReference type="SAM" id="MobiDB-lite"/>
    </source>
</evidence>
<dbReference type="EMBL" id="CADCVA010000027">
    <property type="protein sequence ID" value="CAA9401303.1"/>
    <property type="molecule type" value="Genomic_DNA"/>
</dbReference>
<dbReference type="InterPro" id="IPR027417">
    <property type="entry name" value="P-loop_NTPase"/>
</dbReference>